<reference evidence="8" key="1">
    <citation type="submission" date="2025-08" db="UniProtKB">
        <authorList>
            <consortium name="RefSeq"/>
        </authorList>
    </citation>
    <scope>IDENTIFICATION</scope>
</reference>
<dbReference type="PANTHER" id="PTHR16088">
    <property type="entry name" value="YY1 ASSOCIATED PROTEIN-RELATED"/>
    <property type="match status" value="1"/>
</dbReference>
<feature type="compositionally biased region" description="Basic and acidic residues" evidence="5">
    <location>
        <begin position="1356"/>
        <end position="1369"/>
    </location>
</feature>
<feature type="compositionally biased region" description="Low complexity" evidence="5">
    <location>
        <begin position="813"/>
        <end position="822"/>
    </location>
</feature>
<dbReference type="InterPro" id="IPR052435">
    <property type="entry name" value="YY1-Transcr_Regul"/>
</dbReference>
<keyword evidence="4" id="KW-0539">Nucleus</keyword>
<evidence type="ECO:0000256" key="5">
    <source>
        <dbReference type="SAM" id="MobiDB-lite"/>
    </source>
</evidence>
<evidence type="ECO:0000256" key="4">
    <source>
        <dbReference type="ARBA" id="ARBA00023242"/>
    </source>
</evidence>
<dbReference type="GO" id="GO:0006355">
    <property type="term" value="P:regulation of DNA-templated transcription"/>
    <property type="evidence" value="ECO:0007669"/>
    <property type="project" value="TreeGrafter"/>
</dbReference>
<name>A0AAJ7RAY9_CEPCN</name>
<dbReference type="InterPro" id="IPR009057">
    <property type="entry name" value="Homeodomain-like_sf"/>
</dbReference>
<feature type="region of interest" description="Disordered" evidence="5">
    <location>
        <begin position="728"/>
        <end position="764"/>
    </location>
</feature>
<accession>A0AAJ7RAY9</accession>
<evidence type="ECO:0000259" key="6">
    <source>
        <dbReference type="SMART" id="SM00717"/>
    </source>
</evidence>
<dbReference type="GO" id="GO:0005634">
    <property type="term" value="C:nucleus"/>
    <property type="evidence" value="ECO:0007669"/>
    <property type="project" value="UniProtKB-SubCell"/>
</dbReference>
<dbReference type="InterPro" id="IPR001005">
    <property type="entry name" value="SANT/Myb"/>
</dbReference>
<organism evidence="7 8">
    <name type="scientific">Cephus cinctus</name>
    <name type="common">Wheat stem sawfly</name>
    <dbReference type="NCBI Taxonomy" id="211228"/>
    <lineage>
        <taxon>Eukaryota</taxon>
        <taxon>Metazoa</taxon>
        <taxon>Ecdysozoa</taxon>
        <taxon>Arthropoda</taxon>
        <taxon>Hexapoda</taxon>
        <taxon>Insecta</taxon>
        <taxon>Pterygota</taxon>
        <taxon>Neoptera</taxon>
        <taxon>Endopterygota</taxon>
        <taxon>Hymenoptera</taxon>
        <taxon>Cephoidea</taxon>
        <taxon>Cephidae</taxon>
        <taxon>Cephus</taxon>
    </lineage>
</organism>
<keyword evidence="3" id="KW-0804">Transcription</keyword>
<keyword evidence="2" id="KW-0805">Transcription regulation</keyword>
<feature type="compositionally biased region" description="Polar residues" evidence="5">
    <location>
        <begin position="202"/>
        <end position="213"/>
    </location>
</feature>
<dbReference type="Pfam" id="PF21227">
    <property type="entry name" value="Myb_DNA-binding_7"/>
    <property type="match status" value="1"/>
</dbReference>
<comment type="subcellular location">
    <subcellularLocation>
        <location evidence="1">Nucleus</location>
    </subcellularLocation>
</comment>
<feature type="region of interest" description="Disordered" evidence="5">
    <location>
        <begin position="808"/>
        <end position="842"/>
    </location>
</feature>
<evidence type="ECO:0000313" key="7">
    <source>
        <dbReference type="Proteomes" id="UP000694920"/>
    </source>
</evidence>
<feature type="compositionally biased region" description="Basic and acidic residues" evidence="5">
    <location>
        <begin position="1299"/>
        <end position="1310"/>
    </location>
</feature>
<feature type="domain" description="Myb-like" evidence="6">
    <location>
        <begin position="1456"/>
        <end position="1506"/>
    </location>
</feature>
<feature type="region of interest" description="Disordered" evidence="5">
    <location>
        <begin position="176"/>
        <end position="225"/>
    </location>
</feature>
<dbReference type="Gene3D" id="1.10.10.60">
    <property type="entry name" value="Homeodomain-like"/>
    <property type="match status" value="1"/>
</dbReference>
<dbReference type="SMART" id="SM00717">
    <property type="entry name" value="SANT"/>
    <property type="match status" value="1"/>
</dbReference>
<dbReference type="GO" id="GO:0003712">
    <property type="term" value="F:transcription coregulator activity"/>
    <property type="evidence" value="ECO:0007669"/>
    <property type="project" value="TreeGrafter"/>
</dbReference>
<evidence type="ECO:0000313" key="8">
    <source>
        <dbReference type="RefSeq" id="XP_024937554.1"/>
    </source>
</evidence>
<evidence type="ECO:0000256" key="3">
    <source>
        <dbReference type="ARBA" id="ARBA00023163"/>
    </source>
</evidence>
<dbReference type="RefSeq" id="XP_024937554.1">
    <property type="nucleotide sequence ID" value="XM_025081786.1"/>
</dbReference>
<feature type="compositionally biased region" description="Basic and acidic residues" evidence="5">
    <location>
        <begin position="1324"/>
        <end position="1339"/>
    </location>
</feature>
<dbReference type="Proteomes" id="UP000694920">
    <property type="component" value="Unplaced"/>
</dbReference>
<keyword evidence="7" id="KW-1185">Reference proteome</keyword>
<feature type="compositionally biased region" description="Polar residues" evidence="5">
    <location>
        <begin position="742"/>
        <end position="760"/>
    </location>
</feature>
<dbReference type="KEGG" id="ccin:107262807"/>
<feature type="compositionally biased region" description="Basic and acidic residues" evidence="5">
    <location>
        <begin position="176"/>
        <end position="190"/>
    </location>
</feature>
<sequence>MDLSNKDNMNGKHRQNKRSDQESSDEYNVSFSFNIDLDVIHNDVSSDSETAELQIDVSEVDNYEIPNKLKRDTIDEPSVINEMEEEIERQLDAKAAKTNLTATNVKNILKHVITNEHVMAMVKKKLQNTDDDIMFVPKLTRAKAKELAMSQPNIPWPITPAKKTNISEVQVLIEKELSEDSSDEEYKPDQDQQSDDERETENSIGSDLDSQPATPAAHVHLSPTPEELKTLDIQYDSDGIFKIPGVPHVPTEEESIGQRTRSKLCLSETPLEQIEQAFVPPDITTDMYDWDCEIDEDWDNFLKEFTQPLTQEPIVEDDPEADPEYNILDDEESDLLDKEELRIDKAVKVTRKELNNLVAELFEFADMFSKKEQDVPKKKKLNDCSSTSVGNIASDVSMTELLPTVPESELPKLVNTEQRHLLAIQFQQHVQFMAQHFVMTYMHPDLDAHAKTCKDNLNSIRYLGNGPNSAFNVRNLSEALKLVSDWEAKFIDHKFKEEYTTMVIEESALTQISLENSRKYVPKFHPELKKLFVESKALMHPQLLPHIPFRKEHKIRLKSLYVKPEESLIALGLEQFMPLVSSKTSKFKNKKFDLIDSIWLIIEYLLPGRQLDSLNNYIKKKRQNSQSNPIKHYFLLGAAPRTIHYIMIDCDLKAPKEQSISLLPTPWQNYLNGVEQPELYTPSRRKQLLDTYFGVIAKEKNNLIEPIDNHISIDQNLRNVVVNMLPNMPPLNTAPKPKSQTKKNTASASRSTENDQSNPNVEDPALNLNIDQHVTSTESASCTHSLQKLNLSRTAGKMMMPNELHSIKNVDASSDNSSLCSSKKLEETSDNSRSPGLRKTTPRLAKIRSAQNMKLMAQVLGSKNLSMNCGGIKAKGKGDSQKILEQPSTSAKGDNEDEIAELMLASTTIKKDTTSRKRAKQARELENIKRLCEADNDLSHEERATKFAASYLQKLHMTLEASNPETFKAVIKSYLEYNEKIENLSQLETDEMSQVGSKNSQCSNFSSDDKRTTALSLHDGKETAEGTMNTKDMLAINLYKDVCEKLQDYPEMCTDFLLFLKPHQAAMIGKSVEHTMLQKMREFINVAQTYFAKQPSRLSKVMQAITQLASDPYVTLKKAHAIMGPVLKGHSLVMDMFLQVLPSGKPPESLFAPDMFENLTCPLGPHDKTKVYSEDAPELYENIEIPISISQEERYGGENCKCECHNLDDPNLKARSEHCASCGTRFLNGRIYLQTSEGLRPAKITFPGTDEEKLENIARISLKGNERFIPVPPTRRRRKSSKNDQEESNQKQLSSKGSPTKDSEDCDKAIAKSRRGGKSPPKSADQKKFPKNIEMRSQFKDFSSTAKKRPTSPAKTKREERAEKREAKSEMNNWLNIENKDAGKQLSDYNDYSDSISKCKRRTNSVSEYNSGVTDSEAQEMVIDHEETETNISLEKMDVSSDSEGDTLIQEENIVNARPWTRQEDMILLQSVKKEYSENTFLNVSETLGDRTVQQVKERCHVLLSLLQKMS</sequence>
<dbReference type="PANTHER" id="PTHR16088:SF3">
    <property type="entry name" value="GON-4-LIKE PROTEIN"/>
    <property type="match status" value="1"/>
</dbReference>
<gene>
    <name evidence="8" type="primary">LOC107262807</name>
</gene>
<evidence type="ECO:0000256" key="2">
    <source>
        <dbReference type="ARBA" id="ARBA00023015"/>
    </source>
</evidence>
<dbReference type="CTD" id="2768848"/>
<evidence type="ECO:0000256" key="1">
    <source>
        <dbReference type="ARBA" id="ARBA00004123"/>
    </source>
</evidence>
<feature type="region of interest" description="Disordered" evidence="5">
    <location>
        <begin position="1"/>
        <end position="25"/>
    </location>
</feature>
<dbReference type="GeneID" id="107262807"/>
<feature type="region of interest" description="Disordered" evidence="5">
    <location>
        <begin position="1265"/>
        <end position="1369"/>
    </location>
</feature>
<protein>
    <submittedName>
        <fullName evidence="8">GON-4-like protein</fullName>
    </submittedName>
</protein>
<proteinExistence type="predicted"/>
<dbReference type="SUPFAM" id="SSF46689">
    <property type="entry name" value="Homeodomain-like"/>
    <property type="match status" value="1"/>
</dbReference>